<evidence type="ECO:0000313" key="9">
    <source>
        <dbReference type="Proteomes" id="UP000006055"/>
    </source>
</evidence>
<dbReference type="PANTHER" id="PTHR43255:SF1">
    <property type="entry name" value="IRON-SULFUR-BINDING OXIDOREDUCTASE FADF-RELATED"/>
    <property type="match status" value="1"/>
</dbReference>
<protein>
    <submittedName>
        <fullName evidence="8">Putative adenylylsulfate reductase-associated electron transfer protein QmoC</fullName>
    </submittedName>
</protein>
<feature type="domain" description="4Fe-4S ferredoxin-type" evidence="7">
    <location>
        <begin position="25"/>
        <end position="85"/>
    </location>
</feature>
<dbReference type="Gene3D" id="1.20.950.20">
    <property type="entry name" value="Transmembrane di-heme cytochromes, Chain C"/>
    <property type="match status" value="1"/>
</dbReference>
<proteinExistence type="predicted"/>
<dbReference type="OrthoDB" id="9794954at2"/>
<feature type="transmembrane region" description="Helical" evidence="6">
    <location>
        <begin position="117"/>
        <end position="141"/>
    </location>
</feature>
<dbReference type="STRING" id="706587.Desti_1446"/>
<dbReference type="GO" id="GO:0051539">
    <property type="term" value="F:4 iron, 4 sulfur cluster binding"/>
    <property type="evidence" value="ECO:0007669"/>
    <property type="project" value="UniProtKB-KW"/>
</dbReference>
<dbReference type="GO" id="GO:0046872">
    <property type="term" value="F:metal ion binding"/>
    <property type="evidence" value="ECO:0007669"/>
    <property type="project" value="UniProtKB-KW"/>
</dbReference>
<dbReference type="HOGENOM" id="CLU_705340_0_0_7"/>
<keyword evidence="2" id="KW-0479">Metal-binding</keyword>
<keyword evidence="3" id="KW-0560">Oxidoreductase</keyword>
<dbReference type="InterPro" id="IPR017896">
    <property type="entry name" value="4Fe4S_Fe-S-bd"/>
</dbReference>
<dbReference type="EMBL" id="CP003360">
    <property type="protein sequence ID" value="AFM24158.1"/>
    <property type="molecule type" value="Genomic_DNA"/>
</dbReference>
<dbReference type="PANTHER" id="PTHR43255">
    <property type="entry name" value="IRON-SULFUR-BINDING OXIDOREDUCTASE FADF-RELATED-RELATED"/>
    <property type="match status" value="1"/>
</dbReference>
<dbReference type="Pfam" id="PF13183">
    <property type="entry name" value="Fer4_8"/>
    <property type="match status" value="1"/>
</dbReference>
<accession>I4C3L7</accession>
<dbReference type="eggNOG" id="COG1150">
    <property type="taxonomic scope" value="Bacteria"/>
</dbReference>
<keyword evidence="6" id="KW-0812">Transmembrane</keyword>
<dbReference type="AlphaFoldDB" id="I4C3L7"/>
<evidence type="ECO:0000256" key="3">
    <source>
        <dbReference type="ARBA" id="ARBA00023002"/>
    </source>
</evidence>
<keyword evidence="6" id="KW-0472">Membrane</keyword>
<evidence type="ECO:0000256" key="6">
    <source>
        <dbReference type="SAM" id="Phobius"/>
    </source>
</evidence>
<feature type="transmembrane region" description="Helical" evidence="6">
    <location>
        <begin position="279"/>
        <end position="298"/>
    </location>
</feature>
<dbReference type="PROSITE" id="PS00198">
    <property type="entry name" value="4FE4S_FER_1"/>
    <property type="match status" value="1"/>
</dbReference>
<dbReference type="Proteomes" id="UP000006055">
    <property type="component" value="Chromosome"/>
</dbReference>
<keyword evidence="5" id="KW-0411">Iron-sulfur</keyword>
<dbReference type="RefSeq" id="WP_014809306.1">
    <property type="nucleotide sequence ID" value="NC_018025.1"/>
</dbReference>
<evidence type="ECO:0000256" key="2">
    <source>
        <dbReference type="ARBA" id="ARBA00022723"/>
    </source>
</evidence>
<feature type="transmembrane region" description="Helical" evidence="6">
    <location>
        <begin position="240"/>
        <end position="259"/>
    </location>
</feature>
<dbReference type="GO" id="GO:0016491">
    <property type="term" value="F:oxidoreductase activity"/>
    <property type="evidence" value="ECO:0007669"/>
    <property type="project" value="UniProtKB-KW"/>
</dbReference>
<evidence type="ECO:0000256" key="4">
    <source>
        <dbReference type="ARBA" id="ARBA00023004"/>
    </source>
</evidence>
<keyword evidence="6" id="KW-1133">Transmembrane helix</keyword>
<keyword evidence="4" id="KW-0408">Iron</keyword>
<evidence type="ECO:0000256" key="1">
    <source>
        <dbReference type="ARBA" id="ARBA00022485"/>
    </source>
</evidence>
<organism evidence="8 9">
    <name type="scientific">Desulfomonile tiedjei (strain ATCC 49306 / DSM 6799 / DCB-1)</name>
    <dbReference type="NCBI Taxonomy" id="706587"/>
    <lineage>
        <taxon>Bacteria</taxon>
        <taxon>Pseudomonadati</taxon>
        <taxon>Thermodesulfobacteriota</taxon>
        <taxon>Desulfomonilia</taxon>
        <taxon>Desulfomonilales</taxon>
        <taxon>Desulfomonilaceae</taxon>
        <taxon>Desulfomonile</taxon>
    </lineage>
</organism>
<dbReference type="InterPro" id="IPR036197">
    <property type="entry name" value="NarG-like_sf"/>
</dbReference>
<dbReference type="NCBIfam" id="NF038018">
    <property type="entry name" value="qmoC"/>
    <property type="match status" value="1"/>
</dbReference>
<feature type="transmembrane region" description="Helical" evidence="6">
    <location>
        <begin position="161"/>
        <end position="183"/>
    </location>
</feature>
<evidence type="ECO:0000256" key="5">
    <source>
        <dbReference type="ARBA" id="ARBA00023014"/>
    </source>
</evidence>
<dbReference type="GO" id="GO:0005886">
    <property type="term" value="C:plasma membrane"/>
    <property type="evidence" value="ECO:0007669"/>
    <property type="project" value="TreeGrafter"/>
</dbReference>
<dbReference type="eggNOG" id="COG2181">
    <property type="taxonomic scope" value="Bacteria"/>
</dbReference>
<dbReference type="PATRIC" id="fig|706587.4.peg.1654"/>
<dbReference type="InterPro" id="IPR009051">
    <property type="entry name" value="Helical_ferredxn"/>
</dbReference>
<name>I4C3L7_DESTA</name>
<keyword evidence="9" id="KW-1185">Reference proteome</keyword>
<dbReference type="KEGG" id="dti:Desti_1446"/>
<dbReference type="InterPro" id="IPR051460">
    <property type="entry name" value="HdrC_iron-sulfur_subunit"/>
</dbReference>
<evidence type="ECO:0000259" key="7">
    <source>
        <dbReference type="Pfam" id="PF13183"/>
    </source>
</evidence>
<evidence type="ECO:0000313" key="8">
    <source>
        <dbReference type="EMBL" id="AFM24158.1"/>
    </source>
</evidence>
<dbReference type="SUPFAM" id="SSF103501">
    <property type="entry name" value="Respiratory nitrate reductase 1 gamma chain"/>
    <property type="match status" value="1"/>
</dbReference>
<dbReference type="SUPFAM" id="SSF46548">
    <property type="entry name" value="alpha-helical ferredoxin"/>
    <property type="match status" value="1"/>
</dbReference>
<reference evidence="9" key="1">
    <citation type="submission" date="2012-06" db="EMBL/GenBank/DDBJ databases">
        <title>Complete sequence of chromosome of Desulfomonile tiedjei DSM 6799.</title>
        <authorList>
            <person name="Lucas S."/>
            <person name="Copeland A."/>
            <person name="Lapidus A."/>
            <person name="Glavina del Rio T."/>
            <person name="Dalin E."/>
            <person name="Tice H."/>
            <person name="Bruce D."/>
            <person name="Goodwin L."/>
            <person name="Pitluck S."/>
            <person name="Peters L."/>
            <person name="Ovchinnikova G."/>
            <person name="Zeytun A."/>
            <person name="Lu M."/>
            <person name="Kyrpides N."/>
            <person name="Mavromatis K."/>
            <person name="Ivanova N."/>
            <person name="Brettin T."/>
            <person name="Detter J.C."/>
            <person name="Han C."/>
            <person name="Larimer F."/>
            <person name="Land M."/>
            <person name="Hauser L."/>
            <person name="Markowitz V."/>
            <person name="Cheng J.-F."/>
            <person name="Hugenholtz P."/>
            <person name="Woyke T."/>
            <person name="Wu D."/>
            <person name="Spring S."/>
            <person name="Schroeder M."/>
            <person name="Brambilla E."/>
            <person name="Klenk H.-P."/>
            <person name="Eisen J.A."/>
        </authorList>
    </citation>
    <scope>NUCLEOTIDE SEQUENCE [LARGE SCALE GENOMIC DNA]</scope>
    <source>
        <strain evidence="9">ATCC 49306 / DSM 6799 / DCB-1</strain>
    </source>
</reference>
<feature type="transmembrane region" description="Helical" evidence="6">
    <location>
        <begin position="310"/>
        <end position="329"/>
    </location>
</feature>
<feature type="transmembrane region" description="Helical" evidence="6">
    <location>
        <begin position="335"/>
        <end position="360"/>
    </location>
</feature>
<keyword evidence="1" id="KW-0004">4Fe-4S</keyword>
<dbReference type="Gene3D" id="1.10.1060.10">
    <property type="entry name" value="Alpha-helical ferredoxin"/>
    <property type="match status" value="1"/>
</dbReference>
<dbReference type="InterPro" id="IPR017900">
    <property type="entry name" value="4Fe4S_Fe_S_CS"/>
</dbReference>
<sequence>MANVTVAEPDLQFTKDLIAAGADDLKKCYQCATCSVACKIAPDNGPFPRKEMIWAQWGLKDRLLNDPDVWLCHQCNDCSTECPRGANPGEVLKAVRKMNIQENSWPSFLGNLVGTPAMFILAAGIPIVAVLFIVYVSGWSFPSGPIHYSSHSIDPATRDGFIYLPLLQVIFTLALLFGVVSLVMSLKSYWNQLESGNPIGIRGPGKGFVPSLIESLQEILPHSTFKECEANNIRYAAHMLAFWGMIGLFVTTAIVAFNYDILGLKPPSQNGPGTVPIKILGNASAIAFVLGLGIMLIRRLTNPEQAGNSSYFDWFFLFTIFGAGSTGLLTELSRWLGFIAPTYTLYVIHLMFVLALLLYLPFSKFAHLGYRTVAIAWSKSVGRNRTLPVVPNYVPPVSE</sequence>
<gene>
    <name evidence="8" type="ordered locus">Desti_1446</name>
</gene>